<evidence type="ECO:0000256" key="5">
    <source>
        <dbReference type="ARBA" id="ARBA00022781"/>
    </source>
</evidence>
<evidence type="ECO:0000256" key="3">
    <source>
        <dbReference type="ARBA" id="ARBA00022448"/>
    </source>
</evidence>
<keyword evidence="10 11" id="KW-0066">ATP synthesis</keyword>
<evidence type="ECO:0000256" key="1">
    <source>
        <dbReference type="ARBA" id="ARBA00004273"/>
    </source>
</evidence>
<keyword evidence="7 11" id="KW-0406">Ion transport</keyword>
<reference evidence="12 13" key="1">
    <citation type="journal article" date="2024" name="Commun. Biol.">
        <title>Comparative genomic analysis of thermophilic fungi reveals convergent evolutionary adaptations and gene losses.</title>
        <authorList>
            <person name="Steindorff A.S."/>
            <person name="Aguilar-Pontes M.V."/>
            <person name="Robinson A.J."/>
            <person name="Andreopoulos B."/>
            <person name="LaButti K."/>
            <person name="Kuo A."/>
            <person name="Mondo S."/>
            <person name="Riley R."/>
            <person name="Otillar R."/>
            <person name="Haridas S."/>
            <person name="Lipzen A."/>
            <person name="Grimwood J."/>
            <person name="Schmutz J."/>
            <person name="Clum A."/>
            <person name="Reid I.D."/>
            <person name="Moisan M.C."/>
            <person name="Butler G."/>
            <person name="Nguyen T.T.M."/>
            <person name="Dewar K."/>
            <person name="Conant G."/>
            <person name="Drula E."/>
            <person name="Henrissat B."/>
            <person name="Hansel C."/>
            <person name="Singer S."/>
            <person name="Hutchinson M.I."/>
            <person name="de Vries R.P."/>
            <person name="Natvig D.O."/>
            <person name="Powell A.J."/>
            <person name="Tsang A."/>
            <person name="Grigoriev I.V."/>
        </authorList>
    </citation>
    <scope>NUCLEOTIDE SEQUENCE [LARGE SCALE GENOMIC DNA]</scope>
    <source>
        <strain evidence="12 13">ATCC 22073</strain>
    </source>
</reference>
<comment type="caution">
    <text evidence="12">The sequence shown here is derived from an EMBL/GenBank/DDBJ whole genome shotgun (WGS) entry which is preliminary data.</text>
</comment>
<dbReference type="GeneID" id="98124173"/>
<keyword evidence="6 11" id="KW-0999">Mitochondrion inner membrane</keyword>
<evidence type="ECO:0000256" key="2">
    <source>
        <dbReference type="ARBA" id="ARBA00007333"/>
    </source>
</evidence>
<evidence type="ECO:0000313" key="12">
    <source>
        <dbReference type="EMBL" id="KAL2270947.1"/>
    </source>
</evidence>
<comment type="subcellular location">
    <subcellularLocation>
        <location evidence="1 11">Mitochondrion inner membrane</location>
    </subcellularLocation>
</comment>
<accession>A0ABR4DMB9</accession>
<dbReference type="Pfam" id="PF05680">
    <property type="entry name" value="ATP-synt_E"/>
    <property type="match status" value="1"/>
</dbReference>
<evidence type="ECO:0000256" key="8">
    <source>
        <dbReference type="ARBA" id="ARBA00023128"/>
    </source>
</evidence>
<dbReference type="EMBL" id="JAZGUE010000001">
    <property type="protein sequence ID" value="KAL2270947.1"/>
    <property type="molecule type" value="Genomic_DNA"/>
</dbReference>
<dbReference type="RefSeq" id="XP_070869671.1">
    <property type="nucleotide sequence ID" value="XM_071009529.1"/>
</dbReference>
<comment type="function">
    <text evidence="11">Subunit e, of the mitochondrial membrane ATP synthase complex (F(1)F(0) ATP synthase or Complex V) that produces ATP from ADP in the presence of a proton gradient across the membrane which is generated by electron transport complexes of the respiratory chain. ATP synthase complex consist of a soluble F(1) head domain - the catalytic core - and a membrane F(1) domain - the membrane proton channel. These two domains are linked by a central stalk rotating inside the F(1) region and a stationary peripheral stalk. During catalysis, ATP synthesis in the catalytic domain of F(1) is coupled via a rotary mechanism of the central stalk subunits to proton translocation. In vivo, can only synthesize ATP although its ATP hydrolase activity can be activated artificially in vitro. Part of the complex F(0) domain.</text>
</comment>
<keyword evidence="5 11" id="KW-0375">Hydrogen ion transport</keyword>
<dbReference type="InterPro" id="IPR008386">
    <property type="entry name" value="ATP_synth_F0_esu_mt"/>
</dbReference>
<name>A0ABR4DMB9_9PEZI</name>
<gene>
    <name evidence="12" type="ORF">VTJ83DRAFT_318</name>
</gene>
<evidence type="ECO:0000256" key="11">
    <source>
        <dbReference type="RuleBase" id="RU367005"/>
    </source>
</evidence>
<dbReference type="Proteomes" id="UP001600064">
    <property type="component" value="Unassembled WGS sequence"/>
</dbReference>
<organism evidence="12 13">
    <name type="scientific">Remersonia thermophila</name>
    <dbReference type="NCBI Taxonomy" id="72144"/>
    <lineage>
        <taxon>Eukaryota</taxon>
        <taxon>Fungi</taxon>
        <taxon>Dikarya</taxon>
        <taxon>Ascomycota</taxon>
        <taxon>Pezizomycotina</taxon>
        <taxon>Sordariomycetes</taxon>
        <taxon>Sordariomycetidae</taxon>
        <taxon>Sordariales</taxon>
        <taxon>Sordariales incertae sedis</taxon>
        <taxon>Remersonia</taxon>
    </lineage>
</organism>
<keyword evidence="13" id="KW-1185">Reference proteome</keyword>
<comment type="subunit">
    <text evidence="11">F-type ATPases have 2 components, CF(1) - the catalytic core - and CF(0) - the membrane proton channel. CF(1) and CF(0) have multiple subunits.</text>
</comment>
<sequence>MSSAPSKSGVNVLRYTALGLGVLYGFSHQRSITAAQKAAAAQREYEHKQQLINQAKAAYAKTKQPAAASTAGQEVVTDLTSPNFDLEALIEHFMKQK</sequence>
<evidence type="ECO:0000256" key="6">
    <source>
        <dbReference type="ARBA" id="ARBA00022792"/>
    </source>
</evidence>
<evidence type="ECO:0000256" key="4">
    <source>
        <dbReference type="ARBA" id="ARBA00022547"/>
    </source>
</evidence>
<keyword evidence="9" id="KW-0472">Membrane</keyword>
<evidence type="ECO:0000256" key="10">
    <source>
        <dbReference type="ARBA" id="ARBA00023310"/>
    </source>
</evidence>
<keyword evidence="8 11" id="KW-0496">Mitochondrion</keyword>
<comment type="similarity">
    <text evidence="2 11">Belongs to the ATPase e subunit family.</text>
</comment>
<evidence type="ECO:0000256" key="7">
    <source>
        <dbReference type="ARBA" id="ARBA00023065"/>
    </source>
</evidence>
<proteinExistence type="inferred from homology"/>
<keyword evidence="3 11" id="KW-0813">Transport</keyword>
<keyword evidence="4 11" id="KW-0138">CF(0)</keyword>
<evidence type="ECO:0000256" key="9">
    <source>
        <dbReference type="ARBA" id="ARBA00023136"/>
    </source>
</evidence>
<protein>
    <recommendedName>
        <fullName evidence="11">ATP synthase F(0) complex subunit e, mitochondrial</fullName>
    </recommendedName>
</protein>
<evidence type="ECO:0000313" key="13">
    <source>
        <dbReference type="Proteomes" id="UP001600064"/>
    </source>
</evidence>